<feature type="transmembrane region" description="Helical" evidence="1">
    <location>
        <begin position="255"/>
        <end position="280"/>
    </location>
</feature>
<feature type="transmembrane region" description="Helical" evidence="1">
    <location>
        <begin position="99"/>
        <end position="120"/>
    </location>
</feature>
<feature type="transmembrane region" description="Helical" evidence="1">
    <location>
        <begin position="20"/>
        <end position="40"/>
    </location>
</feature>
<dbReference type="RefSeq" id="WP_163768013.1">
    <property type="nucleotide sequence ID" value="NZ_AP022598.1"/>
</dbReference>
<sequence length="299" mass="31519">MTPDEFCASDSWSPLSAAASHSQLAGVLGGFLITAIALLFDRKSREGVHILALFASAVLILMLDSFLFSLISGNQPPGGAGRNEFCGITWTQSALSTGMLAAGTTALFGGLGWMLAAHAVNRAGAADADDVAAYGFLADLGGWLTFAAAMASTLILSETTVDYLRSMYGRFPHGALTAAITAAAAAAVLVEFLFVYVRTRALRRSLASESEQTRLALRSIKIATIGLVGLAIVAGWFALSVPRYPREWMTEPHQLIVAAVVALTFVAPVFVATAICYSVPSTDARRIRVRGRQSRATSA</sequence>
<proteinExistence type="predicted"/>
<organism evidence="2 3">
    <name type="scientific">Mycolicibacterium parafortuitum</name>
    <name type="common">Mycobacterium parafortuitum</name>
    <dbReference type="NCBI Taxonomy" id="39692"/>
    <lineage>
        <taxon>Bacteria</taxon>
        <taxon>Bacillati</taxon>
        <taxon>Actinomycetota</taxon>
        <taxon>Actinomycetes</taxon>
        <taxon>Mycobacteriales</taxon>
        <taxon>Mycobacteriaceae</taxon>
        <taxon>Mycolicibacterium</taxon>
    </lineage>
</organism>
<keyword evidence="1" id="KW-0812">Transmembrane</keyword>
<protein>
    <submittedName>
        <fullName evidence="2">Uncharacterized protein</fullName>
    </submittedName>
</protein>
<evidence type="ECO:0000313" key="2">
    <source>
        <dbReference type="EMBL" id="BBY77655.1"/>
    </source>
</evidence>
<keyword evidence="1" id="KW-1133">Transmembrane helix</keyword>
<evidence type="ECO:0000256" key="1">
    <source>
        <dbReference type="SAM" id="Phobius"/>
    </source>
</evidence>
<accession>A0A7I7U962</accession>
<feature type="transmembrane region" description="Helical" evidence="1">
    <location>
        <begin position="175"/>
        <end position="197"/>
    </location>
</feature>
<dbReference type="EMBL" id="AP022598">
    <property type="protein sequence ID" value="BBY77655.1"/>
    <property type="molecule type" value="Genomic_DNA"/>
</dbReference>
<name>A0A7I7U962_MYCPF</name>
<dbReference type="Proteomes" id="UP000466554">
    <property type="component" value="Chromosome"/>
</dbReference>
<dbReference type="AlphaFoldDB" id="A0A7I7U962"/>
<feature type="transmembrane region" description="Helical" evidence="1">
    <location>
        <begin position="218"/>
        <end position="239"/>
    </location>
</feature>
<feature type="transmembrane region" description="Helical" evidence="1">
    <location>
        <begin position="47"/>
        <end position="71"/>
    </location>
</feature>
<evidence type="ECO:0000313" key="3">
    <source>
        <dbReference type="Proteomes" id="UP000466554"/>
    </source>
</evidence>
<gene>
    <name evidence="2" type="ORF">MPRF_45540</name>
</gene>
<keyword evidence="1" id="KW-0472">Membrane</keyword>
<feature type="transmembrane region" description="Helical" evidence="1">
    <location>
        <begin position="132"/>
        <end position="155"/>
    </location>
</feature>
<reference evidence="2 3" key="1">
    <citation type="journal article" date="2019" name="Emerg. Microbes Infect.">
        <title>Comprehensive subspecies identification of 175 nontuberculous mycobacteria species based on 7547 genomic profiles.</title>
        <authorList>
            <person name="Matsumoto Y."/>
            <person name="Kinjo T."/>
            <person name="Motooka D."/>
            <person name="Nabeya D."/>
            <person name="Jung N."/>
            <person name="Uechi K."/>
            <person name="Horii T."/>
            <person name="Iida T."/>
            <person name="Fujita J."/>
            <person name="Nakamura S."/>
        </authorList>
    </citation>
    <scope>NUCLEOTIDE SEQUENCE [LARGE SCALE GENOMIC DNA]</scope>
    <source>
        <strain evidence="2 3">JCM 6367</strain>
    </source>
</reference>